<dbReference type="SUPFAM" id="SSF52266">
    <property type="entry name" value="SGNH hydrolase"/>
    <property type="match status" value="1"/>
</dbReference>
<dbReference type="Gene3D" id="3.40.50.1110">
    <property type="entry name" value="SGNH hydrolase"/>
    <property type="match status" value="1"/>
</dbReference>
<evidence type="ECO:0000256" key="2">
    <source>
        <dbReference type="PIRSR" id="PIRSR637460-2"/>
    </source>
</evidence>
<keyword evidence="4" id="KW-0732">Signal</keyword>
<dbReference type="PANTHER" id="PTHR37981">
    <property type="entry name" value="LIPASE 2"/>
    <property type="match status" value="1"/>
</dbReference>
<evidence type="ECO:0000313" key="6">
    <source>
        <dbReference type="EMBL" id="KAA5826799.1"/>
    </source>
</evidence>
<feature type="domain" description="SGNH hydrolase-type esterase" evidence="5">
    <location>
        <begin position="40"/>
        <end position="261"/>
    </location>
</feature>
<dbReference type="EMBL" id="VWPH01000017">
    <property type="protein sequence ID" value="KAA5826799.1"/>
    <property type="molecule type" value="Genomic_DNA"/>
</dbReference>
<dbReference type="SMR" id="A0A5M7BBM5"/>
<evidence type="ECO:0000256" key="4">
    <source>
        <dbReference type="SAM" id="SignalP"/>
    </source>
</evidence>
<feature type="compositionally biased region" description="Basic and acidic residues" evidence="3">
    <location>
        <begin position="301"/>
        <end position="312"/>
    </location>
</feature>
<dbReference type="CDD" id="cd01823">
    <property type="entry name" value="SEST_like"/>
    <property type="match status" value="1"/>
</dbReference>
<dbReference type="GO" id="GO:0019433">
    <property type="term" value="P:triglyceride catabolic process"/>
    <property type="evidence" value="ECO:0007669"/>
    <property type="project" value="TreeGrafter"/>
</dbReference>
<feature type="region of interest" description="Disordered" evidence="3">
    <location>
        <begin position="299"/>
        <end position="334"/>
    </location>
</feature>
<dbReference type="Proteomes" id="UP000323946">
    <property type="component" value="Unassembled WGS sequence"/>
</dbReference>
<name>A0A5M7BBM5_SACHI</name>
<reference evidence="6 7" key="1">
    <citation type="submission" date="2019-09" db="EMBL/GenBank/DDBJ databases">
        <title>Draft genome sequence of the thermophilic Saccharopolyspora hirsuta VKM Ac-666T.</title>
        <authorList>
            <person name="Lobastova T.G."/>
            <person name="Fokina V."/>
            <person name="Bragin E.Y."/>
            <person name="Shtratnikova V.Y."/>
            <person name="Starodumova I.P."/>
            <person name="Tarlachkov S.V."/>
            <person name="Donova M.V."/>
        </authorList>
    </citation>
    <scope>NUCLEOTIDE SEQUENCE [LARGE SCALE GENOMIC DNA]</scope>
    <source>
        <strain evidence="6 7">VKM Ac-666</strain>
    </source>
</reference>
<gene>
    <name evidence="6" type="ORF">F1721_30305</name>
</gene>
<evidence type="ECO:0000256" key="3">
    <source>
        <dbReference type="SAM" id="MobiDB-lite"/>
    </source>
</evidence>
<keyword evidence="7" id="KW-1185">Reference proteome</keyword>
<evidence type="ECO:0000259" key="5">
    <source>
        <dbReference type="Pfam" id="PF13472"/>
    </source>
</evidence>
<dbReference type="InterPro" id="IPR037460">
    <property type="entry name" value="SEST-like"/>
</dbReference>
<dbReference type="AlphaFoldDB" id="A0A5M7BBM5"/>
<evidence type="ECO:0000256" key="1">
    <source>
        <dbReference type="PIRSR" id="PIRSR637460-1"/>
    </source>
</evidence>
<keyword evidence="6" id="KW-0378">Hydrolase</keyword>
<evidence type="ECO:0000313" key="7">
    <source>
        <dbReference type="Proteomes" id="UP000323946"/>
    </source>
</evidence>
<dbReference type="OrthoDB" id="5503950at2"/>
<protein>
    <submittedName>
        <fullName evidence="6">SGNH/GDSL hydrolase family protein</fullName>
    </submittedName>
</protein>
<sequence length="334" mass="35201">MGRVGLLRRASGVALSVLVGFSLGAAPAVADEPEYQHYVALGDSFTSGPLIPWMRLDPLLCGRSTNNYPALLARELEPAKFTDVSCGGADTTDMRSAQDWYSGPQLDALTAETDLVTLGIGGNDFGVFGDAIATCSALRATDPVGSPCREHFAVDGGDDLKRRIELTGHRVAEVVRDVQERSPQARVLVIGYPRIVPESGYCPDIIPIADGDYRYADEIEQELNAAIADAAQRTGVTFVDTYGPSLGHDACATGGAAWINGQHLSPVAAPYHPFASAMAAQASIIADVLDGETPDVAAAERAAERAAEDAARQAEQADPSQAAARAQLAEHPTW</sequence>
<feature type="disulfide bond" evidence="2">
    <location>
        <begin position="61"/>
        <end position="86"/>
    </location>
</feature>
<feature type="active site" description="Nucleophile" evidence="1">
    <location>
        <position position="44"/>
    </location>
</feature>
<dbReference type="RefSeq" id="WP_150070248.1">
    <property type="nucleotide sequence ID" value="NZ_JBEPDJ010000004.1"/>
</dbReference>
<comment type="caution">
    <text evidence="6">The sequence shown here is derived from an EMBL/GenBank/DDBJ whole genome shotgun (WGS) entry which is preliminary data.</text>
</comment>
<dbReference type="Pfam" id="PF13472">
    <property type="entry name" value="Lipase_GDSL_2"/>
    <property type="match status" value="1"/>
</dbReference>
<feature type="active site" evidence="1">
    <location>
        <position position="272"/>
    </location>
</feature>
<organism evidence="6 7">
    <name type="scientific">Saccharopolyspora hirsuta</name>
    <dbReference type="NCBI Taxonomy" id="1837"/>
    <lineage>
        <taxon>Bacteria</taxon>
        <taxon>Bacillati</taxon>
        <taxon>Actinomycetota</taxon>
        <taxon>Actinomycetes</taxon>
        <taxon>Pseudonocardiales</taxon>
        <taxon>Pseudonocardiaceae</taxon>
        <taxon>Saccharopolyspora</taxon>
    </lineage>
</organism>
<dbReference type="GO" id="GO:0004806">
    <property type="term" value="F:triacylglycerol lipase activity"/>
    <property type="evidence" value="ECO:0007669"/>
    <property type="project" value="TreeGrafter"/>
</dbReference>
<feature type="chain" id="PRO_5024296282" evidence="4">
    <location>
        <begin position="31"/>
        <end position="334"/>
    </location>
</feature>
<dbReference type="InterPro" id="IPR013830">
    <property type="entry name" value="SGNH_hydro"/>
</dbReference>
<feature type="disulfide bond" evidence="2">
    <location>
        <begin position="202"/>
        <end position="251"/>
    </location>
</feature>
<feature type="signal peptide" evidence="4">
    <location>
        <begin position="1"/>
        <end position="30"/>
    </location>
</feature>
<keyword evidence="2" id="KW-1015">Disulfide bond</keyword>
<dbReference type="InterPro" id="IPR036514">
    <property type="entry name" value="SGNH_hydro_sf"/>
</dbReference>
<accession>A0A5M7BBM5</accession>
<feature type="disulfide bond" evidence="2">
    <location>
        <begin position="135"/>
        <end position="148"/>
    </location>
</feature>
<proteinExistence type="predicted"/>
<dbReference type="PANTHER" id="PTHR37981:SF1">
    <property type="entry name" value="SGNH HYDROLASE-TYPE ESTERASE DOMAIN-CONTAINING PROTEIN"/>
    <property type="match status" value="1"/>
</dbReference>